<evidence type="ECO:0000313" key="1">
    <source>
        <dbReference type="EMBL" id="KIH58866.1"/>
    </source>
</evidence>
<organism evidence="1 2">
    <name type="scientific">Ancylostoma duodenale</name>
    <dbReference type="NCBI Taxonomy" id="51022"/>
    <lineage>
        <taxon>Eukaryota</taxon>
        <taxon>Metazoa</taxon>
        <taxon>Ecdysozoa</taxon>
        <taxon>Nematoda</taxon>
        <taxon>Chromadorea</taxon>
        <taxon>Rhabditida</taxon>
        <taxon>Rhabditina</taxon>
        <taxon>Rhabditomorpha</taxon>
        <taxon>Strongyloidea</taxon>
        <taxon>Ancylostomatidae</taxon>
        <taxon>Ancylostomatinae</taxon>
        <taxon>Ancylostoma</taxon>
    </lineage>
</organism>
<gene>
    <name evidence="1" type="ORF">ANCDUO_10918</name>
</gene>
<dbReference type="PANTHER" id="PTHR46068:SF1">
    <property type="entry name" value="TRANSPOSASE IS30-LIKE HTH DOMAIN-CONTAINING PROTEIN"/>
    <property type="match status" value="1"/>
</dbReference>
<dbReference type="Proteomes" id="UP000054047">
    <property type="component" value="Unassembled WGS sequence"/>
</dbReference>
<dbReference type="AlphaFoldDB" id="A0A0C2GPJ1"/>
<accession>A0A0C2GPJ1</accession>
<protein>
    <submittedName>
        <fullName evidence="1">Uncharacterized protein</fullName>
    </submittedName>
</protein>
<dbReference type="InterPro" id="IPR036397">
    <property type="entry name" value="RNaseH_sf"/>
</dbReference>
<dbReference type="PANTHER" id="PTHR46068">
    <property type="entry name" value="PROTEIN CBG27172"/>
    <property type="match status" value="1"/>
</dbReference>
<dbReference type="GO" id="GO:0003676">
    <property type="term" value="F:nucleic acid binding"/>
    <property type="evidence" value="ECO:0007669"/>
    <property type="project" value="InterPro"/>
</dbReference>
<name>A0A0C2GPJ1_9BILA</name>
<evidence type="ECO:0000313" key="2">
    <source>
        <dbReference type="Proteomes" id="UP000054047"/>
    </source>
</evidence>
<keyword evidence="2" id="KW-1185">Reference proteome</keyword>
<dbReference type="EMBL" id="KN732621">
    <property type="protein sequence ID" value="KIH58866.1"/>
    <property type="molecule type" value="Genomic_DNA"/>
</dbReference>
<reference evidence="1 2" key="1">
    <citation type="submission" date="2013-12" db="EMBL/GenBank/DDBJ databases">
        <title>Draft genome of the parsitic nematode Ancylostoma duodenale.</title>
        <authorList>
            <person name="Mitreva M."/>
        </authorList>
    </citation>
    <scope>NUCLEOTIDE SEQUENCE [LARGE SCALE GENOMIC DNA]</scope>
    <source>
        <strain evidence="1 2">Zhejiang</strain>
    </source>
</reference>
<dbReference type="OrthoDB" id="10048574at2759"/>
<dbReference type="Gene3D" id="3.30.420.10">
    <property type="entry name" value="Ribonuclease H-like superfamily/Ribonuclease H"/>
    <property type="match status" value="1"/>
</dbReference>
<sequence>MKAKRLGRSKRFRKRFAAGRHRKFLFLDEKWFDVERAHIHQNDRVWLKGKPPLEERMITRRQKPKQVMVWGGITYTGNTPLIFVHKGVKVQDPSIVRSWKTRFCLGPHGILERRCGPTNRMAPHLISPKKRVNGLRETFRTSPRMT</sequence>
<proteinExistence type="predicted"/>